<feature type="chain" id="PRO_5046362368" evidence="1">
    <location>
        <begin position="22"/>
        <end position="222"/>
    </location>
</feature>
<evidence type="ECO:0000259" key="2">
    <source>
        <dbReference type="Pfam" id="PF12867"/>
    </source>
</evidence>
<dbReference type="SUPFAM" id="SSF109854">
    <property type="entry name" value="DinB/YfiT-like putative metalloenzymes"/>
    <property type="match status" value="1"/>
</dbReference>
<gene>
    <name evidence="3" type="ORF">ACFS5N_09230</name>
</gene>
<feature type="signal peptide" evidence="1">
    <location>
        <begin position="1"/>
        <end position="21"/>
    </location>
</feature>
<accession>A0ABW5YB85</accession>
<feature type="domain" description="DinB-like" evidence="2">
    <location>
        <begin position="58"/>
        <end position="210"/>
    </location>
</feature>
<keyword evidence="4" id="KW-1185">Reference proteome</keyword>
<reference evidence="4" key="1">
    <citation type="journal article" date="2019" name="Int. J. Syst. Evol. Microbiol.">
        <title>The Global Catalogue of Microorganisms (GCM) 10K type strain sequencing project: providing services to taxonomists for standard genome sequencing and annotation.</title>
        <authorList>
            <consortium name="The Broad Institute Genomics Platform"/>
            <consortium name="The Broad Institute Genome Sequencing Center for Infectious Disease"/>
            <person name="Wu L."/>
            <person name="Ma J."/>
        </authorList>
    </citation>
    <scope>NUCLEOTIDE SEQUENCE [LARGE SCALE GENOMIC DNA]</scope>
    <source>
        <strain evidence="4">KCTC 22437</strain>
    </source>
</reference>
<dbReference type="EMBL" id="JBHUPD010000002">
    <property type="protein sequence ID" value="MFD2872649.1"/>
    <property type="molecule type" value="Genomic_DNA"/>
</dbReference>
<evidence type="ECO:0000256" key="1">
    <source>
        <dbReference type="SAM" id="SignalP"/>
    </source>
</evidence>
<sequence>MKKTIWMLFAFLSFNAYQSNAQQVNTIAIKEKAMPATTQPIQLTIKEREYAINFLKETETGVFNAVKGLSNDQLNFKPAPDRWSILECVKHIAAAENELWAMAQPTLKQPTNPEKRADIKITDKALVEAVEDRSHKTKTFSAIEPANSPYKTLDEALAGFKENREKLIAFVKNTKEDLRNHVVVLPVGTYDTYQYILLIAGHSNRHTQQIAEVKADPHFPKK</sequence>
<dbReference type="InterPro" id="IPR024775">
    <property type="entry name" value="DinB-like"/>
</dbReference>
<evidence type="ECO:0000313" key="3">
    <source>
        <dbReference type="EMBL" id="MFD2872649.1"/>
    </source>
</evidence>
<keyword evidence="1" id="KW-0732">Signal</keyword>
<dbReference type="InterPro" id="IPR034660">
    <property type="entry name" value="DinB/YfiT-like"/>
</dbReference>
<proteinExistence type="predicted"/>
<name>A0ABW5YB85_9SPHI</name>
<dbReference type="Proteomes" id="UP001597557">
    <property type="component" value="Unassembled WGS sequence"/>
</dbReference>
<dbReference type="Gene3D" id="1.20.120.450">
    <property type="entry name" value="dinb family like domain"/>
    <property type="match status" value="1"/>
</dbReference>
<dbReference type="RefSeq" id="WP_377184543.1">
    <property type="nucleotide sequence ID" value="NZ_JBHUPD010000002.1"/>
</dbReference>
<organism evidence="3 4">
    <name type="scientific">Mucilaginibacter ximonensis</name>
    <dbReference type="NCBI Taxonomy" id="538021"/>
    <lineage>
        <taxon>Bacteria</taxon>
        <taxon>Pseudomonadati</taxon>
        <taxon>Bacteroidota</taxon>
        <taxon>Sphingobacteriia</taxon>
        <taxon>Sphingobacteriales</taxon>
        <taxon>Sphingobacteriaceae</taxon>
        <taxon>Mucilaginibacter</taxon>
    </lineage>
</organism>
<dbReference type="Pfam" id="PF12867">
    <property type="entry name" value="DinB_2"/>
    <property type="match status" value="1"/>
</dbReference>
<evidence type="ECO:0000313" key="4">
    <source>
        <dbReference type="Proteomes" id="UP001597557"/>
    </source>
</evidence>
<protein>
    <submittedName>
        <fullName evidence="3">DinB family protein</fullName>
    </submittedName>
</protein>
<comment type="caution">
    <text evidence="3">The sequence shown here is derived from an EMBL/GenBank/DDBJ whole genome shotgun (WGS) entry which is preliminary data.</text>
</comment>